<dbReference type="RefSeq" id="WP_068715247.1">
    <property type="nucleotide sequence ID" value="NZ_LWDV01000006.1"/>
</dbReference>
<dbReference type="PANTHER" id="PTHR43783">
    <property type="entry name" value="UDP-N-ACETYLGLUCOSAMINE 1-CARBOXYVINYLTRANSFERASE"/>
    <property type="match status" value="1"/>
</dbReference>
<comment type="similarity">
    <text evidence="10 12">Belongs to the EPSP synthase family. MurA subfamily.</text>
</comment>
<feature type="binding site" evidence="12">
    <location>
        <begin position="22"/>
        <end position="23"/>
    </location>
    <ligand>
        <name>phosphoenolpyruvate</name>
        <dbReference type="ChEBI" id="CHEBI:58702"/>
    </ligand>
</feature>
<keyword evidence="5 12" id="KW-0808">Transferase</keyword>
<keyword evidence="3 12" id="KW-0963">Cytoplasm</keyword>
<keyword evidence="4 12" id="KW-0132">Cell division</keyword>
<dbReference type="GO" id="GO:0009252">
    <property type="term" value="P:peptidoglycan biosynthetic process"/>
    <property type="evidence" value="ECO:0007669"/>
    <property type="project" value="UniProtKB-UniRule"/>
</dbReference>
<dbReference type="GO" id="GO:0005737">
    <property type="term" value="C:cytoplasm"/>
    <property type="evidence" value="ECO:0007669"/>
    <property type="project" value="UniProtKB-SubCell"/>
</dbReference>
<dbReference type="FunFam" id="3.65.10.10:FF:000001">
    <property type="entry name" value="UDP-N-acetylglucosamine 1-carboxyvinyltransferase"/>
    <property type="match status" value="1"/>
</dbReference>
<dbReference type="UniPathway" id="UPA00219"/>
<evidence type="ECO:0000256" key="11">
    <source>
        <dbReference type="ARBA" id="ARBA00047527"/>
    </source>
</evidence>
<dbReference type="Proteomes" id="UP000093514">
    <property type="component" value="Unassembled WGS sequence"/>
</dbReference>
<reference evidence="15" key="1">
    <citation type="submission" date="2016-07" db="EMBL/GenBank/DDBJ databases">
        <authorList>
            <person name="Florea S."/>
            <person name="Webb J.S."/>
            <person name="Jaromczyk J."/>
            <person name="Schardl C.L."/>
        </authorList>
    </citation>
    <scope>NUCLEOTIDE SEQUENCE [LARGE SCALE GENOMIC DNA]</scope>
    <source>
        <strain evidence="15">Z6</strain>
    </source>
</reference>
<keyword evidence="7 12" id="KW-0573">Peptidoglycan synthesis</keyword>
<evidence type="ECO:0000256" key="6">
    <source>
        <dbReference type="ARBA" id="ARBA00022960"/>
    </source>
</evidence>
<dbReference type="GO" id="GO:0008760">
    <property type="term" value="F:UDP-N-acetylglucosamine 1-carboxyvinyltransferase activity"/>
    <property type="evidence" value="ECO:0007669"/>
    <property type="project" value="UniProtKB-UniRule"/>
</dbReference>
<feature type="binding site" evidence="12">
    <location>
        <position position="326"/>
    </location>
    <ligand>
        <name>UDP-N-acetyl-alpha-D-glucosamine</name>
        <dbReference type="ChEBI" id="CHEBI:57705"/>
    </ligand>
</feature>
<feature type="modified residue" description="2-(S-cysteinyl)pyruvic acid O-phosphothioketal" evidence="12">
    <location>
        <position position="116"/>
    </location>
</feature>
<dbReference type="GO" id="GO:0019277">
    <property type="term" value="P:UDP-N-acetylgalactosamine biosynthetic process"/>
    <property type="evidence" value="ECO:0007669"/>
    <property type="project" value="InterPro"/>
</dbReference>
<dbReference type="InterPro" id="IPR050068">
    <property type="entry name" value="MurA_subfamily"/>
</dbReference>
<dbReference type="GO" id="GO:0071555">
    <property type="term" value="P:cell wall organization"/>
    <property type="evidence" value="ECO:0007669"/>
    <property type="project" value="UniProtKB-KW"/>
</dbReference>
<evidence type="ECO:0000256" key="10">
    <source>
        <dbReference type="ARBA" id="ARBA00038367"/>
    </source>
</evidence>
<evidence type="ECO:0000256" key="8">
    <source>
        <dbReference type="ARBA" id="ARBA00023306"/>
    </source>
</evidence>
<dbReference type="CDD" id="cd01555">
    <property type="entry name" value="UdpNAET"/>
    <property type="match status" value="1"/>
</dbReference>
<reference evidence="14 15" key="2">
    <citation type="submission" date="2016-08" db="EMBL/GenBank/DDBJ databases">
        <title>Orenia metallireducens sp. nov. strain Z6, a Novel Metal-reducing Firmicute from the Deep Subsurface.</title>
        <authorList>
            <person name="Maxim B.I."/>
            <person name="Kenneth K."/>
            <person name="Flynn T.M."/>
            <person name="Oloughlin E.J."/>
            <person name="Locke R.A."/>
            <person name="Weber J.R."/>
            <person name="Egan S.M."/>
            <person name="Mackie R.I."/>
            <person name="Cann I.K."/>
        </authorList>
    </citation>
    <scope>NUCLEOTIDE SEQUENCE [LARGE SCALE GENOMIC DNA]</scope>
    <source>
        <strain evidence="14 15">Z6</strain>
    </source>
</reference>
<keyword evidence="12" id="KW-0670">Pyruvate</keyword>
<keyword evidence="15" id="KW-1185">Reference proteome</keyword>
<dbReference type="NCBIfam" id="NF006873">
    <property type="entry name" value="PRK09369.1"/>
    <property type="match status" value="1"/>
</dbReference>
<evidence type="ECO:0000256" key="7">
    <source>
        <dbReference type="ARBA" id="ARBA00022984"/>
    </source>
</evidence>
<dbReference type="NCBIfam" id="TIGR01072">
    <property type="entry name" value="murA"/>
    <property type="match status" value="1"/>
</dbReference>
<dbReference type="InterPro" id="IPR005750">
    <property type="entry name" value="UDP_GlcNAc_COvinyl_MurA"/>
</dbReference>
<name>A0A1C0ACL0_9FIRM</name>
<dbReference type="InterPro" id="IPR013792">
    <property type="entry name" value="RNA3'P_cycl/enolpyr_Trfase_a/b"/>
</dbReference>
<keyword evidence="6 12" id="KW-0133">Cell shape</keyword>
<feature type="binding site" evidence="12">
    <location>
        <position position="304"/>
    </location>
    <ligand>
        <name>UDP-N-acetyl-alpha-D-glucosamine</name>
        <dbReference type="ChEBI" id="CHEBI:57705"/>
    </ligand>
</feature>
<protein>
    <recommendedName>
        <fullName evidence="12">UDP-N-acetylglucosamine 1-carboxyvinyltransferase</fullName>
        <ecNumber evidence="12">2.5.1.7</ecNumber>
    </recommendedName>
    <alternativeName>
        <fullName evidence="12">Enoylpyruvate transferase</fullName>
    </alternativeName>
    <alternativeName>
        <fullName evidence="12">UDP-N-acetylglucosamine enolpyruvyl transferase</fullName>
        <shortName evidence="12">EPT</shortName>
    </alternativeName>
</protein>
<feature type="domain" description="Enolpyruvate transferase" evidence="13">
    <location>
        <begin position="7"/>
        <end position="405"/>
    </location>
</feature>
<dbReference type="SUPFAM" id="SSF55205">
    <property type="entry name" value="EPT/RTPC-like"/>
    <property type="match status" value="1"/>
</dbReference>
<dbReference type="EC" id="2.5.1.7" evidence="12"/>
<dbReference type="EMBL" id="LWDV01000006">
    <property type="protein sequence ID" value="OCL28120.1"/>
    <property type="molecule type" value="Genomic_DNA"/>
</dbReference>
<evidence type="ECO:0000313" key="15">
    <source>
        <dbReference type="Proteomes" id="UP000093514"/>
    </source>
</evidence>
<comment type="catalytic activity">
    <reaction evidence="11 12">
        <text>phosphoenolpyruvate + UDP-N-acetyl-alpha-D-glucosamine = UDP-N-acetyl-3-O-(1-carboxyvinyl)-alpha-D-glucosamine + phosphate</text>
        <dbReference type="Rhea" id="RHEA:18681"/>
        <dbReference type="ChEBI" id="CHEBI:43474"/>
        <dbReference type="ChEBI" id="CHEBI:57705"/>
        <dbReference type="ChEBI" id="CHEBI:58702"/>
        <dbReference type="ChEBI" id="CHEBI:68483"/>
        <dbReference type="EC" id="2.5.1.7"/>
    </reaction>
</comment>
<evidence type="ECO:0000256" key="2">
    <source>
        <dbReference type="ARBA" id="ARBA00004752"/>
    </source>
</evidence>
<evidence type="ECO:0000256" key="3">
    <source>
        <dbReference type="ARBA" id="ARBA00022490"/>
    </source>
</evidence>
<evidence type="ECO:0000256" key="4">
    <source>
        <dbReference type="ARBA" id="ARBA00022618"/>
    </source>
</evidence>
<comment type="function">
    <text evidence="12">Cell wall formation. Adds enolpyruvyl to UDP-N-acetylglucosamine.</text>
</comment>
<proteinExistence type="inferred from homology"/>
<gene>
    <name evidence="12" type="primary">murA</name>
    <name evidence="14" type="ORF">U472_02710</name>
</gene>
<evidence type="ECO:0000256" key="12">
    <source>
        <dbReference type="HAMAP-Rule" id="MF_00111"/>
    </source>
</evidence>
<sequence>MGRFIIDGGHKLQGEVTISGAKNAVLPILAGTVLADGECVIGRVPKLRDVRVMKEVLETLGAKAKSEEDKLIVDTEGLNSCEIPEELMRKMRATVFLMGPLVGRFGEFKISQPGGCSIGTRPIDLHIKGLKALGVEFKQGHGYLEGKAEKLTGAEIHLDFPSVGATENIMMAAVLAEGKTVIYNSAREPEIVDLQNFLNQLGASVRGAGTDVIKIQGVKKLHPVDYQVIPDRIETGTFLVASAITKGDVLVKDVIPEHIEAVIAKLVEAGVKLNVDGDQIQVIGQDKWQGVNVKTLPYPGFATDMQSQFMTFLSIAEGASIVTETIFENRLKHADELRRMGADIKIEGNSAIVKGVKKLSGTTVEATDLRAGAALVLAGLIAEGETRVENIYHIDRGYEFLTDKLTNLGAKIRREEG</sequence>
<dbReference type="OrthoDB" id="9803760at2"/>
<dbReference type="GO" id="GO:0008360">
    <property type="term" value="P:regulation of cell shape"/>
    <property type="evidence" value="ECO:0007669"/>
    <property type="project" value="UniProtKB-KW"/>
</dbReference>
<evidence type="ECO:0000256" key="1">
    <source>
        <dbReference type="ARBA" id="ARBA00004496"/>
    </source>
</evidence>
<evidence type="ECO:0000256" key="9">
    <source>
        <dbReference type="ARBA" id="ARBA00023316"/>
    </source>
</evidence>
<comment type="caution">
    <text evidence="14">The sequence shown here is derived from an EMBL/GenBank/DDBJ whole genome shotgun (WGS) entry which is preliminary data.</text>
</comment>
<keyword evidence="8 12" id="KW-0131">Cell cycle</keyword>
<comment type="caution">
    <text evidence="12">Lacks conserved residue(s) required for the propagation of feature annotation.</text>
</comment>
<keyword evidence="9 12" id="KW-0961">Cell wall biogenesis/degradation</keyword>
<dbReference type="HAMAP" id="MF_00111">
    <property type="entry name" value="MurA"/>
    <property type="match status" value="1"/>
</dbReference>
<dbReference type="PANTHER" id="PTHR43783:SF1">
    <property type="entry name" value="UDP-N-ACETYLGLUCOSAMINE 1-CARBOXYVINYLTRANSFERASE"/>
    <property type="match status" value="1"/>
</dbReference>
<feature type="active site" description="Proton donor" evidence="12">
    <location>
        <position position="116"/>
    </location>
</feature>
<evidence type="ECO:0000313" key="14">
    <source>
        <dbReference type="EMBL" id="OCL28120.1"/>
    </source>
</evidence>
<feature type="binding site" evidence="12">
    <location>
        <begin position="121"/>
        <end position="125"/>
    </location>
    <ligand>
        <name>UDP-N-acetyl-alpha-D-glucosamine</name>
        <dbReference type="ChEBI" id="CHEBI:57705"/>
    </ligand>
</feature>
<comment type="pathway">
    <text evidence="2 12">Cell wall biogenesis; peptidoglycan biosynthesis.</text>
</comment>
<dbReference type="Gene3D" id="3.65.10.10">
    <property type="entry name" value="Enolpyruvate transferase domain"/>
    <property type="match status" value="2"/>
</dbReference>
<comment type="subcellular location">
    <subcellularLocation>
        <location evidence="1 12">Cytoplasm</location>
    </subcellularLocation>
</comment>
<organism evidence="14 15">
    <name type="scientific">Orenia metallireducens</name>
    <dbReference type="NCBI Taxonomy" id="1413210"/>
    <lineage>
        <taxon>Bacteria</taxon>
        <taxon>Bacillati</taxon>
        <taxon>Bacillota</taxon>
        <taxon>Clostridia</taxon>
        <taxon>Halanaerobiales</taxon>
        <taxon>Halobacteroidaceae</taxon>
        <taxon>Orenia</taxon>
    </lineage>
</organism>
<dbReference type="Pfam" id="PF00275">
    <property type="entry name" value="EPSP_synthase"/>
    <property type="match status" value="1"/>
</dbReference>
<dbReference type="InterPro" id="IPR001986">
    <property type="entry name" value="Enolpyruvate_Tfrase_dom"/>
</dbReference>
<dbReference type="InterPro" id="IPR036968">
    <property type="entry name" value="Enolpyruvate_Tfrase_sf"/>
</dbReference>
<dbReference type="GO" id="GO:0051301">
    <property type="term" value="P:cell division"/>
    <property type="evidence" value="ECO:0007669"/>
    <property type="project" value="UniProtKB-KW"/>
</dbReference>
<evidence type="ECO:0000256" key="5">
    <source>
        <dbReference type="ARBA" id="ARBA00022679"/>
    </source>
</evidence>
<feature type="binding site" evidence="12">
    <location>
        <position position="92"/>
    </location>
    <ligand>
        <name>UDP-N-acetyl-alpha-D-glucosamine</name>
        <dbReference type="ChEBI" id="CHEBI:57705"/>
    </ligand>
</feature>
<dbReference type="NCBIfam" id="NF009470">
    <property type="entry name" value="PRK12830.1"/>
    <property type="match status" value="1"/>
</dbReference>
<evidence type="ECO:0000259" key="13">
    <source>
        <dbReference type="Pfam" id="PF00275"/>
    </source>
</evidence>
<accession>A0A1C0ACL0</accession>
<dbReference type="AlphaFoldDB" id="A0A1C0ACL0"/>